<dbReference type="PROSITE" id="PS50172">
    <property type="entry name" value="BRCT"/>
    <property type="match status" value="1"/>
</dbReference>
<dbReference type="InterPro" id="IPR022047">
    <property type="entry name" value="Microcephalin-like"/>
</dbReference>
<dbReference type="STRING" id="1835702.A0A1F5LYM4"/>
<protein>
    <recommendedName>
        <fullName evidence="2">BRCT domain-containing protein</fullName>
    </recommendedName>
</protein>
<evidence type="ECO:0000313" key="3">
    <source>
        <dbReference type="EMBL" id="OGE58051.1"/>
    </source>
</evidence>
<feature type="compositionally biased region" description="Basic and acidic residues" evidence="1">
    <location>
        <begin position="168"/>
        <end position="178"/>
    </location>
</feature>
<feature type="compositionally biased region" description="Acidic residues" evidence="1">
    <location>
        <begin position="705"/>
        <end position="720"/>
    </location>
</feature>
<feature type="region of interest" description="Disordered" evidence="1">
    <location>
        <begin position="679"/>
        <end position="897"/>
    </location>
</feature>
<dbReference type="OrthoDB" id="2384350at2759"/>
<feature type="region of interest" description="Disordered" evidence="1">
    <location>
        <begin position="318"/>
        <end position="464"/>
    </location>
</feature>
<feature type="compositionally biased region" description="Polar residues" evidence="1">
    <location>
        <begin position="1426"/>
        <end position="1435"/>
    </location>
</feature>
<feature type="compositionally biased region" description="Basic residues" evidence="1">
    <location>
        <begin position="1149"/>
        <end position="1167"/>
    </location>
</feature>
<evidence type="ECO:0000313" key="4">
    <source>
        <dbReference type="Proteomes" id="UP000177622"/>
    </source>
</evidence>
<feature type="domain" description="BRCT" evidence="2">
    <location>
        <begin position="1265"/>
        <end position="1312"/>
    </location>
</feature>
<feature type="compositionally biased region" description="Low complexity" evidence="1">
    <location>
        <begin position="154"/>
        <end position="163"/>
    </location>
</feature>
<keyword evidence="4" id="KW-1185">Reference proteome</keyword>
<feature type="compositionally biased region" description="Polar residues" evidence="1">
    <location>
        <begin position="789"/>
        <end position="801"/>
    </location>
</feature>
<feature type="compositionally biased region" description="Polar residues" evidence="1">
    <location>
        <begin position="182"/>
        <end position="192"/>
    </location>
</feature>
<evidence type="ECO:0000259" key="2">
    <source>
        <dbReference type="PROSITE" id="PS50172"/>
    </source>
</evidence>
<feature type="compositionally biased region" description="Polar residues" evidence="1">
    <location>
        <begin position="371"/>
        <end position="381"/>
    </location>
</feature>
<feature type="region of interest" description="Disordered" evidence="1">
    <location>
        <begin position="1"/>
        <end position="297"/>
    </location>
</feature>
<comment type="caution">
    <text evidence="3">The sequence shown here is derived from an EMBL/GenBank/DDBJ whole genome shotgun (WGS) entry which is preliminary data.</text>
</comment>
<feature type="compositionally biased region" description="Polar residues" evidence="1">
    <location>
        <begin position="278"/>
        <end position="289"/>
    </location>
</feature>
<feature type="compositionally biased region" description="Polar residues" evidence="1">
    <location>
        <begin position="1372"/>
        <end position="1390"/>
    </location>
</feature>
<feature type="region of interest" description="Disordered" evidence="1">
    <location>
        <begin position="1106"/>
        <end position="1204"/>
    </location>
</feature>
<dbReference type="PANTHER" id="PTHR14625:SF3">
    <property type="entry name" value="MICROCEPHALIN"/>
    <property type="match status" value="1"/>
</dbReference>
<dbReference type="GeneID" id="34571748"/>
<gene>
    <name evidence="3" type="ORF">PENARI_c001G11274</name>
</gene>
<proteinExistence type="predicted"/>
<dbReference type="PANTHER" id="PTHR14625">
    <property type="entry name" value="MICROCEPHALIN"/>
    <property type="match status" value="1"/>
</dbReference>
<feature type="region of interest" description="Disordered" evidence="1">
    <location>
        <begin position="497"/>
        <end position="546"/>
    </location>
</feature>
<sequence length="1483" mass="161673">MARAAVIPPSPANRAGRTSTKSTAAADAKKTIRKATLATRTANTPTNFDSDDTDDELGFIAAKPAKPRGRPPGRPAAKPKAAPRSKKATSEPIAEEPNADKADEDETGRQIEVPKKRPGRPRKNQPVTEAPAVKPETAPKPRGRPRAGTTPKPSATRETAASSRRTRGATEDTDEKKPNQIKIATNSTTMRSNLLRGPAKKKTVSFQDMSESEAEETSAPTPPAADRKKVATKGTGTGKSGLRATPVRKPATTATRGRKPAGPKKAATKPLSPKKTKQMANTLSAYTSSDGEEDELNTLKDDIKSPVKLIVHSPVKHGLETTGLSSPVRRINFTPKKASSLVDENGEPKLPTPKHASEGTGLSSPVRKINFTPNRNQNTVADNGHLALPPGKAIDFSDSIFMSSPARRPPPTSSPFKFSLRDTQKGGSLFQDLANPTGAPDFTPGRTSPLKSSPKKGHLGASFSQSLFKASTPAVPARTPLFQSPAKRMVSPFKSSIFSTRSSVVKSPATPEKGTPSKPLELERATPKYSPRAEEQDQTAVDKDSEMVEDVARDIFGIELSFEKTASESPLQADKLGSEQAEETDQDEVDHVSTEMEIEEPSGFEETEQPQEQVNYEFEEPETICFDSLEEAELAARDLYDQEIEQDSGSEQDENLQAQVPFEYEEADTVCFDAMEDAEMDAYDSHNEEMQVSDIALEDARHLDEEESAPENQTDEEENQDFVGPRSPDSASESVQTPRRRVEKFSDETAPPSKPMFDLEHTEETETPDAQEEEDACSIVYNSEEEEQSTGQEPQTENTEYSPIRPFTVETATPEPASPSDVSEGNDIGSPLQRMYATPSPGSMSTVGSFTPPTADRPDNTENDTPTPRAEHANAGMFLGEMGGPSPSIRADSPTLMAPSLFNTPSVVDQRQSPFDAGLGFTPLAQKFGRWETNTPSQTRSLRPRRRGVFSLVGPLDRTNTETPVQSGAVSYPDLSKSPLATPSLFVELPLQPQSEGIYVSPEQDQTPRPSAIYEDNELMQSPSKVMEIFEDPDMDIFEVDDQEQTPLKEHMPAVEPQFQEQEHPEEDKENCDSNILPATPMKVQPEEMRTVHTVSKVPLKAEGEVSPFKLPRKRGLSLSNMSPTRSSPRVRKPTFISPEENVPILSPTRRHSRANRSPSPKRRSSTSRRGSGKPAVIASSSEHVATQSPAKKARRSMSTSQQALHGAVVHVDVHTTEGEDASGIFVELLQQMGARCVKSWSWNPISSLSPVDSAEPKDSKVGITHVVYKDGGLRTLEKVKKASGLVKCVGVGWVLDCERENQWLDETPYAVDSSIIPRGGAKRRKSMEPRALSNVNGTLVRISESPAPSASGRRSGADQGAVDGFRKITPPTHQQDAPSTPTRQSSTDDYQFPATPGYNFANLDAIGMSPATPYFLSNRSKLVQQSCPPKQSNRGLFPGAKASSILEDEEDDDSRRKQRFRMEAARRKSLVHKPAVASPLRR</sequence>
<feature type="region of interest" description="Disordered" evidence="1">
    <location>
        <begin position="1426"/>
        <end position="1483"/>
    </location>
</feature>
<evidence type="ECO:0000256" key="1">
    <source>
        <dbReference type="SAM" id="MobiDB-lite"/>
    </source>
</evidence>
<dbReference type="GO" id="GO:0000278">
    <property type="term" value="P:mitotic cell cycle"/>
    <property type="evidence" value="ECO:0007669"/>
    <property type="project" value="TreeGrafter"/>
</dbReference>
<name>A0A1F5LYM4_PENAI</name>
<dbReference type="InterPro" id="IPR036420">
    <property type="entry name" value="BRCT_dom_sf"/>
</dbReference>
<dbReference type="Gene3D" id="3.40.50.10190">
    <property type="entry name" value="BRCT domain"/>
    <property type="match status" value="1"/>
</dbReference>
<feature type="region of interest" description="Disordered" evidence="1">
    <location>
        <begin position="929"/>
        <end position="971"/>
    </location>
</feature>
<dbReference type="CDD" id="cd17716">
    <property type="entry name" value="BRCT_microcephalin_rpt1"/>
    <property type="match status" value="1"/>
</dbReference>
<feature type="region of interest" description="Disordered" evidence="1">
    <location>
        <begin position="563"/>
        <end position="614"/>
    </location>
</feature>
<feature type="region of interest" description="Disordered" evidence="1">
    <location>
        <begin position="1338"/>
        <end position="1394"/>
    </location>
</feature>
<feature type="compositionally biased region" description="Polar residues" evidence="1">
    <location>
        <begin position="840"/>
        <end position="852"/>
    </location>
</feature>
<feature type="compositionally biased region" description="Basic and acidic residues" evidence="1">
    <location>
        <begin position="520"/>
        <end position="546"/>
    </location>
</feature>
<feature type="compositionally biased region" description="Polar residues" evidence="1">
    <location>
        <begin position="1179"/>
        <end position="1190"/>
    </location>
</feature>
<feature type="compositionally biased region" description="Polar residues" evidence="1">
    <location>
        <begin position="38"/>
        <end position="48"/>
    </location>
</feature>
<dbReference type="RefSeq" id="XP_022493474.1">
    <property type="nucleotide sequence ID" value="XM_022627014.1"/>
</dbReference>
<feature type="compositionally biased region" description="Polar residues" evidence="1">
    <location>
        <begin position="932"/>
        <end position="941"/>
    </location>
</feature>
<feature type="compositionally biased region" description="Acidic residues" evidence="1">
    <location>
        <begin position="596"/>
        <end position="609"/>
    </location>
</feature>
<feature type="compositionally biased region" description="Polar residues" evidence="1">
    <location>
        <begin position="1118"/>
        <end position="1128"/>
    </location>
</feature>
<reference evidence="3 4" key="1">
    <citation type="journal article" date="2016" name="Sci. Rep.">
        <title>Penicillium arizonense, a new, genome sequenced fungal species, reveals a high chemical diversity in secreted metabolites.</title>
        <authorList>
            <person name="Grijseels S."/>
            <person name="Nielsen J.C."/>
            <person name="Randelovic M."/>
            <person name="Nielsen J."/>
            <person name="Nielsen K.F."/>
            <person name="Workman M."/>
            <person name="Frisvad J.C."/>
        </authorList>
    </citation>
    <scope>NUCLEOTIDE SEQUENCE [LARGE SCALE GENOMIC DNA]</scope>
    <source>
        <strain evidence="3 4">CBS 141311</strain>
    </source>
</reference>
<accession>A0A1F5LYM4</accession>
<feature type="compositionally biased region" description="Acidic residues" evidence="1">
    <location>
        <begin position="641"/>
        <end position="654"/>
    </location>
</feature>
<dbReference type="SUPFAM" id="SSF52113">
    <property type="entry name" value="BRCT domain"/>
    <property type="match status" value="1"/>
</dbReference>
<dbReference type="EMBL" id="LXJU01000001">
    <property type="protein sequence ID" value="OGE58051.1"/>
    <property type="molecule type" value="Genomic_DNA"/>
</dbReference>
<dbReference type="InterPro" id="IPR001357">
    <property type="entry name" value="BRCT_dom"/>
</dbReference>
<feature type="compositionally biased region" description="Acidic residues" evidence="1">
    <location>
        <begin position="765"/>
        <end position="776"/>
    </location>
</feature>
<feature type="region of interest" description="Disordered" evidence="1">
    <location>
        <begin position="636"/>
        <end position="659"/>
    </location>
</feature>
<organism evidence="3 4">
    <name type="scientific">Penicillium arizonense</name>
    <dbReference type="NCBI Taxonomy" id="1835702"/>
    <lineage>
        <taxon>Eukaryota</taxon>
        <taxon>Fungi</taxon>
        <taxon>Dikarya</taxon>
        <taxon>Ascomycota</taxon>
        <taxon>Pezizomycotina</taxon>
        <taxon>Eurotiomycetes</taxon>
        <taxon>Eurotiomycetidae</taxon>
        <taxon>Eurotiales</taxon>
        <taxon>Aspergillaceae</taxon>
        <taxon>Penicillium</taxon>
    </lineage>
</organism>
<dbReference type="Proteomes" id="UP000177622">
    <property type="component" value="Unassembled WGS sequence"/>
</dbReference>